<dbReference type="GO" id="GO:0007157">
    <property type="term" value="P:heterophilic cell-cell adhesion via plasma membrane cell adhesion molecules"/>
    <property type="evidence" value="ECO:0007669"/>
    <property type="project" value="TreeGrafter"/>
</dbReference>
<keyword evidence="11" id="KW-0472">Membrane</keyword>
<dbReference type="InterPro" id="IPR013162">
    <property type="entry name" value="CD80_C2-set"/>
</dbReference>
<organism evidence="18">
    <name type="scientific">Tetraodon nigroviridis</name>
    <name type="common">Spotted green pufferfish</name>
    <name type="synonym">Chelonodon nigroviridis</name>
    <dbReference type="NCBI Taxonomy" id="99883"/>
    <lineage>
        <taxon>Eukaryota</taxon>
        <taxon>Metazoa</taxon>
        <taxon>Chordata</taxon>
        <taxon>Craniata</taxon>
        <taxon>Vertebrata</taxon>
        <taxon>Euteleostomi</taxon>
        <taxon>Actinopterygii</taxon>
        <taxon>Neopterygii</taxon>
        <taxon>Teleostei</taxon>
        <taxon>Neoteleostei</taxon>
        <taxon>Acanthomorphata</taxon>
        <taxon>Eupercaria</taxon>
        <taxon>Tetraodontiformes</taxon>
        <taxon>Tetradontoidea</taxon>
        <taxon>Tetraodontidae</taxon>
        <taxon>Tetraodon</taxon>
    </lineage>
</organism>
<evidence type="ECO:0000256" key="12">
    <source>
        <dbReference type="ARBA" id="ARBA00023157"/>
    </source>
</evidence>
<dbReference type="SUPFAM" id="SSF48726">
    <property type="entry name" value="Immunoglobulin"/>
    <property type="match status" value="3"/>
</dbReference>
<dbReference type="SMART" id="SM00409">
    <property type="entry name" value="IG"/>
    <property type="match status" value="2"/>
</dbReference>
<dbReference type="SMART" id="SM00408">
    <property type="entry name" value="IGc2"/>
    <property type="match status" value="2"/>
</dbReference>
<evidence type="ECO:0000313" key="18">
    <source>
        <dbReference type="EMBL" id="CAG02948.1"/>
    </source>
</evidence>
<dbReference type="AlphaFoldDB" id="Q4S8T4"/>
<dbReference type="GO" id="GO:0005912">
    <property type="term" value="C:adherens junction"/>
    <property type="evidence" value="ECO:0007669"/>
    <property type="project" value="UniProtKB-SubCell"/>
</dbReference>
<accession>Q4S8T4</accession>
<dbReference type="PANTHER" id="PTHR23277">
    <property type="entry name" value="NECTIN-RELATED"/>
    <property type="match status" value="1"/>
</dbReference>
<feature type="domain" description="Ig-like" evidence="17">
    <location>
        <begin position="133"/>
        <end position="230"/>
    </location>
</feature>
<dbReference type="Gene3D" id="2.60.40.10">
    <property type="entry name" value="Immunoglobulins"/>
    <property type="match status" value="3"/>
</dbReference>
<feature type="domain" description="Ig-like" evidence="17">
    <location>
        <begin position="267"/>
        <end position="352"/>
    </location>
</feature>
<evidence type="ECO:0000256" key="16">
    <source>
        <dbReference type="SAM" id="SignalP"/>
    </source>
</evidence>
<keyword evidence="7" id="KW-0677">Repeat</keyword>
<dbReference type="OrthoDB" id="9442762at2759"/>
<evidence type="ECO:0000256" key="14">
    <source>
        <dbReference type="ARBA" id="ARBA00023319"/>
    </source>
</evidence>
<keyword evidence="13" id="KW-0325">Glycoprotein</keyword>
<dbReference type="EMBL" id="CAAE01014703">
    <property type="protein sequence ID" value="CAG02948.1"/>
    <property type="molecule type" value="Genomic_DNA"/>
</dbReference>
<keyword evidence="8" id="KW-0130">Cell adhesion</keyword>
<feature type="chain" id="PRO_5004243522" description="Nectin cell adhesion molecule 3" evidence="16">
    <location>
        <begin position="19"/>
        <end position="390"/>
    </location>
</feature>
<dbReference type="InterPro" id="IPR003599">
    <property type="entry name" value="Ig_sub"/>
</dbReference>
<feature type="domain" description="Ig-like" evidence="17">
    <location>
        <begin position="32"/>
        <end position="128"/>
    </location>
</feature>
<dbReference type="InterPro" id="IPR013783">
    <property type="entry name" value="Ig-like_fold"/>
</dbReference>
<dbReference type="InterPro" id="IPR013106">
    <property type="entry name" value="Ig_V-set"/>
</dbReference>
<proteinExistence type="inferred from homology"/>
<dbReference type="InterPro" id="IPR007110">
    <property type="entry name" value="Ig-like_dom"/>
</dbReference>
<dbReference type="PROSITE" id="PS50835">
    <property type="entry name" value="IG_LIKE"/>
    <property type="match status" value="3"/>
</dbReference>
<evidence type="ECO:0000256" key="5">
    <source>
        <dbReference type="ARBA" id="ARBA00022692"/>
    </source>
</evidence>
<dbReference type="CDD" id="cd00096">
    <property type="entry name" value="Ig"/>
    <property type="match status" value="1"/>
</dbReference>
<reference evidence="18" key="1">
    <citation type="journal article" date="2004" name="Nature">
        <title>Genome duplication in the teleost fish Tetraodon nigroviridis reveals the early vertebrate proto-karyotype.</title>
        <authorList>
            <person name="Jaillon O."/>
            <person name="Aury J.-M."/>
            <person name="Brunet F."/>
            <person name="Petit J.-L."/>
            <person name="Stange-Thomann N."/>
            <person name="Mauceli E."/>
            <person name="Bouneau L."/>
            <person name="Fischer C."/>
            <person name="Ozouf-Costaz C."/>
            <person name="Bernot A."/>
            <person name="Nicaud S."/>
            <person name="Jaffe D."/>
            <person name="Fisher S."/>
            <person name="Lutfalla G."/>
            <person name="Dossat C."/>
            <person name="Segurens B."/>
            <person name="Dasilva C."/>
            <person name="Salanoubat M."/>
            <person name="Levy M."/>
            <person name="Boudet N."/>
            <person name="Castellano S."/>
            <person name="Anthouard V."/>
            <person name="Jubin C."/>
            <person name="Castelli V."/>
            <person name="Katinka M."/>
            <person name="Vacherie B."/>
            <person name="Biemont C."/>
            <person name="Skalli Z."/>
            <person name="Cattolico L."/>
            <person name="Poulain J."/>
            <person name="De Berardinis V."/>
            <person name="Cruaud C."/>
            <person name="Duprat S."/>
            <person name="Brottier P."/>
            <person name="Coutanceau J.-P."/>
            <person name="Gouzy J."/>
            <person name="Parra G."/>
            <person name="Lardier G."/>
            <person name="Chapple C."/>
            <person name="McKernan K.J."/>
            <person name="McEwan P."/>
            <person name="Bosak S."/>
            <person name="Kellis M."/>
            <person name="Volff J.-N."/>
            <person name="Guigo R."/>
            <person name="Zody M.C."/>
            <person name="Mesirov J."/>
            <person name="Lindblad-Toh K."/>
            <person name="Birren B."/>
            <person name="Nusbaum C."/>
            <person name="Kahn D."/>
            <person name="Robinson-Rechavi M."/>
            <person name="Laudet V."/>
            <person name="Schachter V."/>
            <person name="Quetier F."/>
            <person name="Saurin W."/>
            <person name="Scarpelli C."/>
            <person name="Wincker P."/>
            <person name="Lander E.S."/>
            <person name="Weissenbach J."/>
            <person name="Roest Crollius H."/>
        </authorList>
    </citation>
    <scope>NUCLEOTIDE SEQUENCE [LARGE SCALE GENOMIC DNA]</scope>
</reference>
<dbReference type="KEGG" id="tng:GSTEN00022197G001"/>
<dbReference type="Pfam" id="PF07686">
    <property type="entry name" value="V-set"/>
    <property type="match status" value="1"/>
</dbReference>
<evidence type="ECO:0000256" key="10">
    <source>
        <dbReference type="ARBA" id="ARBA00022989"/>
    </source>
</evidence>
<evidence type="ECO:0000256" key="3">
    <source>
        <dbReference type="ARBA" id="ARBA00007810"/>
    </source>
</evidence>
<evidence type="ECO:0000256" key="1">
    <source>
        <dbReference type="ARBA" id="ARBA00004162"/>
    </source>
</evidence>
<evidence type="ECO:0000256" key="13">
    <source>
        <dbReference type="ARBA" id="ARBA00023180"/>
    </source>
</evidence>
<evidence type="ECO:0000256" key="6">
    <source>
        <dbReference type="ARBA" id="ARBA00022729"/>
    </source>
</evidence>
<dbReference type="PANTHER" id="PTHR23277:SF12">
    <property type="entry name" value="NECTIN-3"/>
    <property type="match status" value="1"/>
</dbReference>
<reference evidence="18" key="2">
    <citation type="submission" date="2004-02" db="EMBL/GenBank/DDBJ databases">
        <authorList>
            <consortium name="Genoscope"/>
            <consortium name="Whitehead Institute Centre for Genome Research"/>
        </authorList>
    </citation>
    <scope>NUCLEOTIDE SEQUENCE</scope>
</reference>
<dbReference type="FunFam" id="2.60.40.10:FF:001185">
    <property type="entry name" value="Nectin cell adhesion molecule 3b"/>
    <property type="match status" value="1"/>
</dbReference>
<comment type="similarity">
    <text evidence="3">Belongs to the nectin family.</text>
</comment>
<keyword evidence="5" id="KW-0812">Transmembrane</keyword>
<evidence type="ECO:0000256" key="11">
    <source>
        <dbReference type="ARBA" id="ARBA00023136"/>
    </source>
</evidence>
<evidence type="ECO:0000256" key="7">
    <source>
        <dbReference type="ARBA" id="ARBA00022737"/>
    </source>
</evidence>
<dbReference type="Pfam" id="PF08205">
    <property type="entry name" value="C2-set_2"/>
    <property type="match status" value="1"/>
</dbReference>
<comment type="subcellular location">
    <subcellularLocation>
        <location evidence="2">Cell junction</location>
        <location evidence="2">Adherens junction</location>
    </subcellularLocation>
    <subcellularLocation>
        <location evidence="1">Cell membrane</location>
        <topology evidence="1">Single-pass membrane protein</topology>
    </subcellularLocation>
</comment>
<dbReference type="GO" id="GO:0043296">
    <property type="term" value="C:apical junction complex"/>
    <property type="evidence" value="ECO:0007669"/>
    <property type="project" value="TreeGrafter"/>
</dbReference>
<keyword evidence="9" id="KW-0965">Cell junction</keyword>
<keyword evidence="6 16" id="KW-0732">Signal</keyword>
<feature type="non-terminal residue" evidence="18">
    <location>
        <position position="1"/>
    </location>
</feature>
<keyword evidence="12" id="KW-1015">Disulfide bond</keyword>
<name>Q4S8T4_TETNG</name>
<dbReference type="InterPro" id="IPR051427">
    <property type="entry name" value="Nectin/Nectin-like"/>
</dbReference>
<dbReference type="FunFam" id="2.60.40.10:FF:000378">
    <property type="entry name" value="Nectin cell adhesion molecule 3"/>
    <property type="match status" value="1"/>
</dbReference>
<evidence type="ECO:0000256" key="9">
    <source>
        <dbReference type="ARBA" id="ARBA00022949"/>
    </source>
</evidence>
<evidence type="ECO:0000256" key="2">
    <source>
        <dbReference type="ARBA" id="ARBA00004536"/>
    </source>
</evidence>
<keyword evidence="4" id="KW-1003">Cell membrane</keyword>
<evidence type="ECO:0000256" key="15">
    <source>
        <dbReference type="ARBA" id="ARBA00082570"/>
    </source>
</evidence>
<evidence type="ECO:0000256" key="4">
    <source>
        <dbReference type="ARBA" id="ARBA00022475"/>
    </source>
</evidence>
<comment type="caution">
    <text evidence="18">The sequence shown here is derived from an EMBL/GenBank/DDBJ whole genome shotgun (WGS) entry which is preliminary data.</text>
</comment>
<dbReference type="InterPro" id="IPR036179">
    <property type="entry name" value="Ig-like_dom_sf"/>
</dbReference>
<dbReference type="Pfam" id="PF13927">
    <property type="entry name" value="Ig_3"/>
    <property type="match status" value="1"/>
</dbReference>
<dbReference type="FunFam" id="2.60.40.10:FF:000298">
    <property type="entry name" value="Nectin cell adhesion molecule 3"/>
    <property type="match status" value="1"/>
</dbReference>
<dbReference type="GO" id="GO:0005886">
    <property type="term" value="C:plasma membrane"/>
    <property type="evidence" value="ECO:0007669"/>
    <property type="project" value="UniProtKB-SubCell"/>
</dbReference>
<evidence type="ECO:0000259" key="17">
    <source>
        <dbReference type="PROSITE" id="PS50835"/>
    </source>
</evidence>
<keyword evidence="10" id="KW-1133">Transmembrane helix</keyword>
<sequence length="390" mass="43117">LFVLMTLYLCVSLTGVWGSQVVVPQRINAVLGKNVTLECRVEVGPNLTLTQSSWERRLPSGSATVAVYNPEYGISIPPEFIHRLYFRSPSSHDATIILENVGFSDVGLYTCKVATFPLGNTQATTTVNVLVEPKVYVSAGSTALIDGGNETVVATCIAERARPPAEVSWESNLFGQSEVQLLNEVNGTTSTQVRYLWQPTRHTQGHALTCVVRHPALHSDFRIPYQLNVQCETFINLPEAASFRLSGPSSQNKVKISSLLLSPADAPDITVVGYDGDWYAGRDNVQMTCKANANPPAHHFRWIRLDSEMPEGVEIINSTLLFLRPLHRNDSGVYRCEVANDINLRSRDVRILIQGERPATQLTPRVHSSPRKGARTSQRLLLPVTLSFKL</sequence>
<dbReference type="GO" id="GO:0007156">
    <property type="term" value="P:homophilic cell adhesion via plasma membrane adhesion molecules"/>
    <property type="evidence" value="ECO:0007669"/>
    <property type="project" value="TreeGrafter"/>
</dbReference>
<dbReference type="InterPro" id="IPR003598">
    <property type="entry name" value="Ig_sub2"/>
</dbReference>
<protein>
    <recommendedName>
        <fullName evidence="15">Nectin cell adhesion molecule 3</fullName>
    </recommendedName>
</protein>
<dbReference type="SMART" id="SM00406">
    <property type="entry name" value="IGv"/>
    <property type="match status" value="2"/>
</dbReference>
<feature type="signal peptide" evidence="16">
    <location>
        <begin position="1"/>
        <end position="18"/>
    </location>
</feature>
<keyword evidence="14" id="KW-0393">Immunoglobulin domain</keyword>
<gene>
    <name evidence="18" type="ORF">GSTENG00022197001</name>
</gene>
<evidence type="ECO:0000256" key="8">
    <source>
        <dbReference type="ARBA" id="ARBA00022889"/>
    </source>
</evidence>